<accession>A0AAE0EBF8</accession>
<keyword evidence="1" id="KW-1133">Transmembrane helix</keyword>
<keyword evidence="1" id="KW-0472">Membrane</keyword>
<evidence type="ECO:0000259" key="2">
    <source>
        <dbReference type="Pfam" id="PF13968"/>
    </source>
</evidence>
<dbReference type="InterPro" id="IPR025315">
    <property type="entry name" value="DUF4220"/>
</dbReference>
<evidence type="ECO:0000256" key="1">
    <source>
        <dbReference type="SAM" id="Phobius"/>
    </source>
</evidence>
<dbReference type="Proteomes" id="UP001281410">
    <property type="component" value="Unassembled WGS sequence"/>
</dbReference>
<dbReference type="PANTHER" id="PTHR31325">
    <property type="entry name" value="OS01G0798800 PROTEIN-RELATED"/>
    <property type="match status" value="1"/>
</dbReference>
<gene>
    <name evidence="3" type="ORF">Dsin_014300</name>
</gene>
<comment type="caution">
    <text evidence="3">The sequence shown here is derived from an EMBL/GenBank/DDBJ whole genome shotgun (WGS) entry which is preliminary data.</text>
</comment>
<dbReference type="Pfam" id="PF13968">
    <property type="entry name" value="DUF4220"/>
    <property type="match status" value="1"/>
</dbReference>
<dbReference type="EMBL" id="JANJYJ010000004">
    <property type="protein sequence ID" value="KAK3220330.1"/>
    <property type="molecule type" value="Genomic_DNA"/>
</dbReference>
<name>A0AAE0EBF8_9ROSI</name>
<sequence>MYDVLYTKVTIIYSPYGILFRFISFCCTASALIAIIFIDMDTYRAIDIYITYILMISAIVVEIYAFILILFSDWTRLVLTKLSSGCCHFPGRRRWSESMAQYNLISSCLRNVQSICNGIHNLPWIGELVDKYHYLSRKDVDDALQDIIFKQLREKSDEIKDDRFSIKSCKKLLAHRGDNVLEKRYNLPDISSWSINDVDFDHSLLLWHIATDLCYDSDRHDKTVDPESVDPKCRISKYLSDYMLYLLVFCPSMLQEGIAEIRYRDTLAECKRFFPEEKIRCWKFVLKRKNSIEKTEACKKLLGVKFGDEQEHIKGDKSQSVLFYGCRLAKQLQDLETQAALTRKQKWEMISEVWVEMLTYAANKCRWKEHGQQLRRGGELLTHVRLLMVHLGLSEQYRIQKQFISEKLDRNIQCCSWLRAPYNMLCRLLRIPCCPCYQFYQCLCCCCECLRCRCCKNSDSHASKV</sequence>
<evidence type="ECO:0000313" key="3">
    <source>
        <dbReference type="EMBL" id="KAK3220330.1"/>
    </source>
</evidence>
<feature type="transmembrane region" description="Helical" evidence="1">
    <location>
        <begin position="49"/>
        <end position="71"/>
    </location>
</feature>
<dbReference type="Pfam" id="PF04578">
    <property type="entry name" value="DUF594"/>
    <property type="match status" value="1"/>
</dbReference>
<keyword evidence="4" id="KW-1185">Reference proteome</keyword>
<feature type="transmembrane region" description="Helical" evidence="1">
    <location>
        <begin position="12"/>
        <end position="37"/>
    </location>
</feature>
<evidence type="ECO:0000313" key="4">
    <source>
        <dbReference type="Proteomes" id="UP001281410"/>
    </source>
</evidence>
<proteinExistence type="predicted"/>
<reference evidence="3" key="1">
    <citation type="journal article" date="2023" name="Plant J.">
        <title>Genome sequences and population genomics provide insights into the demographic history, inbreeding, and mutation load of two 'living fossil' tree species of Dipteronia.</title>
        <authorList>
            <person name="Feng Y."/>
            <person name="Comes H.P."/>
            <person name="Chen J."/>
            <person name="Zhu S."/>
            <person name="Lu R."/>
            <person name="Zhang X."/>
            <person name="Li P."/>
            <person name="Qiu J."/>
            <person name="Olsen K.M."/>
            <person name="Qiu Y."/>
        </authorList>
    </citation>
    <scope>NUCLEOTIDE SEQUENCE</scope>
    <source>
        <strain evidence="3">NBL</strain>
    </source>
</reference>
<protein>
    <recommendedName>
        <fullName evidence="2">DUF4220 domain-containing protein</fullName>
    </recommendedName>
</protein>
<keyword evidence="1" id="KW-0812">Transmembrane</keyword>
<dbReference type="InterPro" id="IPR007658">
    <property type="entry name" value="DUF594"/>
</dbReference>
<feature type="domain" description="DUF4220" evidence="2">
    <location>
        <begin position="1"/>
        <end position="106"/>
    </location>
</feature>
<dbReference type="AlphaFoldDB" id="A0AAE0EBF8"/>
<organism evidence="3 4">
    <name type="scientific">Dipteronia sinensis</name>
    <dbReference type="NCBI Taxonomy" id="43782"/>
    <lineage>
        <taxon>Eukaryota</taxon>
        <taxon>Viridiplantae</taxon>
        <taxon>Streptophyta</taxon>
        <taxon>Embryophyta</taxon>
        <taxon>Tracheophyta</taxon>
        <taxon>Spermatophyta</taxon>
        <taxon>Magnoliopsida</taxon>
        <taxon>eudicotyledons</taxon>
        <taxon>Gunneridae</taxon>
        <taxon>Pentapetalae</taxon>
        <taxon>rosids</taxon>
        <taxon>malvids</taxon>
        <taxon>Sapindales</taxon>
        <taxon>Sapindaceae</taxon>
        <taxon>Hippocastanoideae</taxon>
        <taxon>Acereae</taxon>
        <taxon>Dipteronia</taxon>
    </lineage>
</organism>